<dbReference type="RefSeq" id="WP_344366010.1">
    <property type="nucleotide sequence ID" value="NZ_BAAASR010000036.1"/>
</dbReference>
<dbReference type="PANTHER" id="PTHR43441:SF10">
    <property type="entry name" value="ACETYLTRANSFERASE"/>
    <property type="match status" value="1"/>
</dbReference>
<evidence type="ECO:0000313" key="2">
    <source>
        <dbReference type="EMBL" id="GAA2514135.1"/>
    </source>
</evidence>
<dbReference type="InterPro" id="IPR051908">
    <property type="entry name" value="Ribosomal_N-acetyltransferase"/>
</dbReference>
<dbReference type="Proteomes" id="UP001499942">
    <property type="component" value="Unassembled WGS sequence"/>
</dbReference>
<dbReference type="InterPro" id="IPR000182">
    <property type="entry name" value="GNAT_dom"/>
</dbReference>
<organism evidence="2 3">
    <name type="scientific">Streptomyces gobitricini</name>
    <dbReference type="NCBI Taxonomy" id="68211"/>
    <lineage>
        <taxon>Bacteria</taxon>
        <taxon>Bacillati</taxon>
        <taxon>Actinomycetota</taxon>
        <taxon>Actinomycetes</taxon>
        <taxon>Kitasatosporales</taxon>
        <taxon>Streptomycetaceae</taxon>
        <taxon>Streptomyces</taxon>
    </lineage>
</organism>
<sequence length="193" mass="21311">MEPVALTTERLRLAAFTPAGAGEVLAACQDPEIQRWIAVPSPYERRHAADFAGRRVPDGWRDDTEYTFAVRPREGGPLLASTSLHHPRSGAWEIGFYTVREHRGHGYATEAVLALARWAFTELGCLRLEWRAQVGNRGSRAVAEKAGFTVEGTLRAAMEHRGTVRDCWIGALLPCDLGLPSRLPYLPARPDPA</sequence>
<reference evidence="2 3" key="1">
    <citation type="journal article" date="2019" name="Int. J. Syst. Evol. Microbiol.">
        <title>The Global Catalogue of Microorganisms (GCM) 10K type strain sequencing project: providing services to taxonomists for standard genome sequencing and annotation.</title>
        <authorList>
            <consortium name="The Broad Institute Genomics Platform"/>
            <consortium name="The Broad Institute Genome Sequencing Center for Infectious Disease"/>
            <person name="Wu L."/>
            <person name="Ma J."/>
        </authorList>
    </citation>
    <scope>NUCLEOTIDE SEQUENCE [LARGE SCALE GENOMIC DNA]</scope>
    <source>
        <strain evidence="2 3">JCM 5062</strain>
    </source>
</reference>
<dbReference type="SUPFAM" id="SSF55729">
    <property type="entry name" value="Acyl-CoA N-acyltransferases (Nat)"/>
    <property type="match status" value="1"/>
</dbReference>
<proteinExistence type="predicted"/>
<feature type="domain" description="N-acetyltransferase" evidence="1">
    <location>
        <begin position="23"/>
        <end position="174"/>
    </location>
</feature>
<dbReference type="Gene3D" id="3.40.630.30">
    <property type="match status" value="1"/>
</dbReference>
<dbReference type="EMBL" id="BAAASR010000036">
    <property type="protein sequence ID" value="GAA2514135.1"/>
    <property type="molecule type" value="Genomic_DNA"/>
</dbReference>
<keyword evidence="3" id="KW-1185">Reference proteome</keyword>
<dbReference type="PANTHER" id="PTHR43441">
    <property type="entry name" value="RIBOSOMAL-PROTEIN-SERINE ACETYLTRANSFERASE"/>
    <property type="match status" value="1"/>
</dbReference>
<dbReference type="PROSITE" id="PS51186">
    <property type="entry name" value="GNAT"/>
    <property type="match status" value="1"/>
</dbReference>
<accession>A0ABN3N457</accession>
<evidence type="ECO:0000259" key="1">
    <source>
        <dbReference type="PROSITE" id="PS51186"/>
    </source>
</evidence>
<evidence type="ECO:0000313" key="3">
    <source>
        <dbReference type="Proteomes" id="UP001499942"/>
    </source>
</evidence>
<dbReference type="InterPro" id="IPR016181">
    <property type="entry name" value="Acyl_CoA_acyltransferase"/>
</dbReference>
<comment type="caution">
    <text evidence="2">The sequence shown here is derived from an EMBL/GenBank/DDBJ whole genome shotgun (WGS) entry which is preliminary data.</text>
</comment>
<name>A0ABN3N457_9ACTN</name>
<gene>
    <name evidence="2" type="ORF">GCM10010393_54150</name>
</gene>
<dbReference type="Pfam" id="PF13302">
    <property type="entry name" value="Acetyltransf_3"/>
    <property type="match status" value="1"/>
</dbReference>
<protein>
    <submittedName>
        <fullName evidence="2">GNAT family N-acetyltransferase</fullName>
    </submittedName>
</protein>